<dbReference type="InterPro" id="IPR011042">
    <property type="entry name" value="6-blade_b-propeller_TolB-like"/>
</dbReference>
<dbReference type="SUPFAM" id="SSF63829">
    <property type="entry name" value="Calcium-dependent phosphotriesterase"/>
    <property type="match status" value="1"/>
</dbReference>
<dbReference type="Gene3D" id="2.120.10.30">
    <property type="entry name" value="TolB, C-terminal domain"/>
    <property type="match status" value="1"/>
</dbReference>
<gene>
    <name evidence="1" type="ORF">JM946_08225</name>
</gene>
<proteinExistence type="predicted"/>
<evidence type="ECO:0000313" key="2">
    <source>
        <dbReference type="Proteomes" id="UP000661077"/>
    </source>
</evidence>
<dbReference type="InterPro" id="IPR006311">
    <property type="entry name" value="TAT_signal"/>
</dbReference>
<protein>
    <submittedName>
        <fullName evidence="1">DUF839 domain-containing protein</fullName>
    </submittedName>
</protein>
<sequence>MSDSLRESADEARPVTSRRDFIRNGVVGAASISFAAMLARREAHAVELPYSDDYGPVAPVRDLTTGLPLISLPAGFSYMTYGWTGHVMADGQRTPAVHDGMDVVAARGNEIALVRNHEQGTSGIAFNAPAAYDPGYGFGGTTNVLFDAVAGKFLSSHASLTGTIRNCAGGRTPWGSWLTCEEAGNVSPAGVRHGWIFEVPGYGTATGRPLRAMGKSDWEAVAVDPATGNVYQTEDVTPGGFYKFVPKKYGKLAEGGELFALKVVGADDFNFSGLNGAYVDFPAGTTWDVEWVRVTDVEAINGRIYNSAPGRACFSRPEGCFYDSGKIYFTCTNGGMARQGQVFVYDPRREQLQMVFNSMGSGVSNTECNNPDNIAVSPRGGIILCEDGGNNIQRLRGLTQSGGTFVFAENNVNLNQGQIARADAIFKAGGKILSTVRPGNYSGSEWCGACFYEKWMFVNLQSPGITFAITGPWDNGAL</sequence>
<dbReference type="Proteomes" id="UP000661077">
    <property type="component" value="Unassembled WGS sequence"/>
</dbReference>
<evidence type="ECO:0000313" key="1">
    <source>
        <dbReference type="EMBL" id="MBM0104730.1"/>
    </source>
</evidence>
<dbReference type="EMBL" id="JAEVLS010000002">
    <property type="protein sequence ID" value="MBM0104730.1"/>
    <property type="molecule type" value="Genomic_DNA"/>
</dbReference>
<dbReference type="PROSITE" id="PS51318">
    <property type="entry name" value="TAT"/>
    <property type="match status" value="1"/>
</dbReference>
<accession>A0ABS1WUT8</accession>
<dbReference type="PANTHER" id="PTHR35399:SF4">
    <property type="entry name" value="MEMBRANE PROTEIN"/>
    <property type="match status" value="1"/>
</dbReference>
<dbReference type="PANTHER" id="PTHR35399">
    <property type="entry name" value="SLR8030 PROTEIN"/>
    <property type="match status" value="1"/>
</dbReference>
<reference evidence="1 2" key="1">
    <citation type="journal article" date="2021" name="Int. J. Syst. Evol. Microbiol.">
        <title>Steroidobacter gossypii sp. nov., isolated from soil of cotton cropping field.</title>
        <authorList>
            <person name="Huang R."/>
            <person name="Yang S."/>
            <person name="Zhen C."/>
            <person name="Liu W."/>
        </authorList>
    </citation>
    <scope>NUCLEOTIDE SEQUENCE [LARGE SCALE GENOMIC DNA]</scope>
    <source>
        <strain evidence="1 2">S1-65</strain>
    </source>
</reference>
<organism evidence="1 2">
    <name type="scientific">Steroidobacter gossypii</name>
    <dbReference type="NCBI Taxonomy" id="2805490"/>
    <lineage>
        <taxon>Bacteria</taxon>
        <taxon>Pseudomonadati</taxon>
        <taxon>Pseudomonadota</taxon>
        <taxon>Gammaproteobacteria</taxon>
        <taxon>Steroidobacterales</taxon>
        <taxon>Steroidobacteraceae</taxon>
        <taxon>Steroidobacter</taxon>
    </lineage>
</organism>
<dbReference type="Pfam" id="PF05787">
    <property type="entry name" value="PhoX"/>
    <property type="match status" value="2"/>
</dbReference>
<keyword evidence="2" id="KW-1185">Reference proteome</keyword>
<dbReference type="RefSeq" id="WP_203166740.1">
    <property type="nucleotide sequence ID" value="NZ_JAEVLS010000002.1"/>
</dbReference>
<dbReference type="InterPro" id="IPR008557">
    <property type="entry name" value="PhoX"/>
</dbReference>
<comment type="caution">
    <text evidence="1">The sequence shown here is derived from an EMBL/GenBank/DDBJ whole genome shotgun (WGS) entry which is preliminary data.</text>
</comment>
<name>A0ABS1WUT8_9GAMM</name>